<evidence type="ECO:0000313" key="2">
    <source>
        <dbReference type="Proteomes" id="UP000249493"/>
    </source>
</evidence>
<sequence>MAEQYSLPDVLARMYENQLAIEAALMELVLLEEERGSSEACENARVALERIGENAGHIKQGIAKLGGDAGMSGY</sequence>
<evidence type="ECO:0000313" key="1">
    <source>
        <dbReference type="EMBL" id="RAI70913.1"/>
    </source>
</evidence>
<accession>A0A327N865</accession>
<dbReference type="EMBL" id="QLIN01000003">
    <property type="protein sequence ID" value="RAI70913.1"/>
    <property type="molecule type" value="Genomic_DNA"/>
</dbReference>
<dbReference type="Proteomes" id="UP000249493">
    <property type="component" value="Unassembled WGS sequence"/>
</dbReference>
<proteinExistence type="predicted"/>
<dbReference type="AlphaFoldDB" id="A0A327N865"/>
<dbReference type="RefSeq" id="WP_111282510.1">
    <property type="nucleotide sequence ID" value="NZ_QLIN01000003.1"/>
</dbReference>
<gene>
    <name evidence="1" type="ORF">DOZ80_10625</name>
</gene>
<name>A0A327N865_PSEFL</name>
<reference evidence="1 2" key="1">
    <citation type="submission" date="2018-06" db="EMBL/GenBank/DDBJ databases">
        <authorList>
            <person name="Zhirakovskaya E."/>
        </authorList>
    </citation>
    <scope>NUCLEOTIDE SEQUENCE [LARGE SCALE GENOMIC DNA]</scope>
    <source>
        <strain evidence="1 2">LY3</strain>
    </source>
</reference>
<organism evidence="1 2">
    <name type="scientific">Pseudomonas fluorescens</name>
    <dbReference type="NCBI Taxonomy" id="294"/>
    <lineage>
        <taxon>Bacteria</taxon>
        <taxon>Pseudomonadati</taxon>
        <taxon>Pseudomonadota</taxon>
        <taxon>Gammaproteobacteria</taxon>
        <taxon>Pseudomonadales</taxon>
        <taxon>Pseudomonadaceae</taxon>
        <taxon>Pseudomonas</taxon>
    </lineage>
</organism>
<protein>
    <submittedName>
        <fullName evidence="1">Uncharacterized protein</fullName>
    </submittedName>
</protein>
<comment type="caution">
    <text evidence="1">The sequence shown here is derived from an EMBL/GenBank/DDBJ whole genome shotgun (WGS) entry which is preliminary data.</text>
</comment>